<dbReference type="GO" id="GO:0008270">
    <property type="term" value="F:zinc ion binding"/>
    <property type="evidence" value="ECO:0007669"/>
    <property type="project" value="UniProtKB-KW"/>
</dbReference>
<dbReference type="CDD" id="cd06144">
    <property type="entry name" value="REX4_like"/>
    <property type="match status" value="1"/>
</dbReference>
<organism evidence="10 11">
    <name type="scientific">Dipteronia sinensis</name>
    <dbReference type="NCBI Taxonomy" id="43782"/>
    <lineage>
        <taxon>Eukaryota</taxon>
        <taxon>Viridiplantae</taxon>
        <taxon>Streptophyta</taxon>
        <taxon>Embryophyta</taxon>
        <taxon>Tracheophyta</taxon>
        <taxon>Spermatophyta</taxon>
        <taxon>Magnoliopsida</taxon>
        <taxon>eudicotyledons</taxon>
        <taxon>Gunneridae</taxon>
        <taxon>Pentapetalae</taxon>
        <taxon>rosids</taxon>
        <taxon>malvids</taxon>
        <taxon>Sapindales</taxon>
        <taxon>Sapindaceae</taxon>
        <taxon>Hippocastanoideae</taxon>
        <taxon>Acereae</taxon>
        <taxon>Dipteronia</taxon>
    </lineage>
</organism>
<dbReference type="SMART" id="SM00479">
    <property type="entry name" value="EXOIII"/>
    <property type="match status" value="1"/>
</dbReference>
<evidence type="ECO:0000256" key="1">
    <source>
        <dbReference type="ARBA" id="ARBA00004123"/>
    </source>
</evidence>
<evidence type="ECO:0000313" key="11">
    <source>
        <dbReference type="Proteomes" id="UP001281410"/>
    </source>
</evidence>
<comment type="caution">
    <text evidence="10">The sequence shown here is derived from an EMBL/GenBank/DDBJ whole genome shotgun (WGS) entry which is preliminary data.</text>
</comment>
<keyword evidence="5" id="KW-0378">Hydrolase</keyword>
<dbReference type="PROSITE" id="PS50157">
    <property type="entry name" value="ZINC_FINGER_C2H2_2"/>
    <property type="match status" value="1"/>
</dbReference>
<keyword evidence="8" id="KW-0479">Metal-binding</keyword>
<dbReference type="Gene3D" id="3.30.420.10">
    <property type="entry name" value="Ribonuclease H-like superfamily/Ribonuclease H"/>
    <property type="match status" value="1"/>
</dbReference>
<dbReference type="Pfam" id="PF00929">
    <property type="entry name" value="RNase_T"/>
    <property type="match status" value="1"/>
</dbReference>
<evidence type="ECO:0000256" key="8">
    <source>
        <dbReference type="PROSITE-ProRule" id="PRU00042"/>
    </source>
</evidence>
<dbReference type="InterPro" id="IPR013520">
    <property type="entry name" value="Ribonucl_H"/>
</dbReference>
<evidence type="ECO:0000256" key="5">
    <source>
        <dbReference type="ARBA" id="ARBA00022801"/>
    </source>
</evidence>
<dbReference type="GO" id="GO:0005634">
    <property type="term" value="C:nucleus"/>
    <property type="evidence" value="ECO:0007669"/>
    <property type="project" value="UniProtKB-SubCell"/>
</dbReference>
<keyword evidence="6" id="KW-0269">Exonuclease</keyword>
<dbReference type="SUPFAM" id="SSF53098">
    <property type="entry name" value="Ribonuclease H-like"/>
    <property type="match status" value="1"/>
</dbReference>
<reference evidence="10" key="1">
    <citation type="journal article" date="2023" name="Plant J.">
        <title>Genome sequences and population genomics provide insights into the demographic history, inbreeding, and mutation load of two 'living fossil' tree species of Dipteronia.</title>
        <authorList>
            <person name="Feng Y."/>
            <person name="Comes H.P."/>
            <person name="Chen J."/>
            <person name="Zhu S."/>
            <person name="Lu R."/>
            <person name="Zhang X."/>
            <person name="Li P."/>
            <person name="Qiu J."/>
            <person name="Olsen K.M."/>
            <person name="Qiu Y."/>
        </authorList>
    </citation>
    <scope>NUCLEOTIDE SEQUENCE</scope>
    <source>
        <strain evidence="10">NBL</strain>
    </source>
</reference>
<keyword evidence="8" id="KW-0863">Zinc-finger</keyword>
<proteinExistence type="inferred from homology"/>
<evidence type="ECO:0000256" key="2">
    <source>
        <dbReference type="ARBA" id="ARBA00010489"/>
    </source>
</evidence>
<dbReference type="Gene3D" id="3.30.160.60">
    <property type="entry name" value="Classic Zinc Finger"/>
    <property type="match status" value="1"/>
</dbReference>
<dbReference type="InterPro" id="IPR047021">
    <property type="entry name" value="REXO1/3/4-like"/>
</dbReference>
<name>A0AAE0DWV8_9ROSI</name>
<keyword evidence="11" id="KW-1185">Reference proteome</keyword>
<keyword evidence="4" id="KW-0540">Nuclease</keyword>
<dbReference type="EMBL" id="JANJYJ010000008">
    <property type="protein sequence ID" value="KAK3193878.1"/>
    <property type="molecule type" value="Genomic_DNA"/>
</dbReference>
<dbReference type="SMART" id="SM00355">
    <property type="entry name" value="ZnF_C2H2"/>
    <property type="match status" value="2"/>
</dbReference>
<dbReference type="InterPro" id="IPR037431">
    <property type="entry name" value="REX4_DEDDh_dom"/>
</dbReference>
<evidence type="ECO:0000256" key="7">
    <source>
        <dbReference type="ARBA" id="ARBA00023242"/>
    </source>
</evidence>
<dbReference type="InterPro" id="IPR036397">
    <property type="entry name" value="RNaseH_sf"/>
</dbReference>
<dbReference type="Proteomes" id="UP001281410">
    <property type="component" value="Unassembled WGS sequence"/>
</dbReference>
<dbReference type="InterPro" id="IPR013087">
    <property type="entry name" value="Znf_C2H2_type"/>
</dbReference>
<feature type="domain" description="C2H2-type" evidence="9">
    <location>
        <begin position="15"/>
        <end position="44"/>
    </location>
</feature>
<dbReference type="InterPro" id="IPR036236">
    <property type="entry name" value="Znf_C2H2_sf"/>
</dbReference>
<dbReference type="GO" id="GO:0003676">
    <property type="term" value="F:nucleic acid binding"/>
    <property type="evidence" value="ECO:0007669"/>
    <property type="project" value="InterPro"/>
</dbReference>
<accession>A0AAE0DWV8</accession>
<protein>
    <recommendedName>
        <fullName evidence="3">RNA exonuclease 4</fullName>
    </recommendedName>
</protein>
<keyword evidence="8" id="KW-0862">Zinc</keyword>
<dbReference type="GO" id="GO:0008408">
    <property type="term" value="F:3'-5' exonuclease activity"/>
    <property type="evidence" value="ECO:0007669"/>
    <property type="project" value="InterPro"/>
</dbReference>
<evidence type="ECO:0000313" key="10">
    <source>
        <dbReference type="EMBL" id="KAK3193878.1"/>
    </source>
</evidence>
<dbReference type="PROSITE" id="PS00028">
    <property type="entry name" value="ZINC_FINGER_C2H2_1"/>
    <property type="match status" value="1"/>
</dbReference>
<evidence type="ECO:0000259" key="9">
    <source>
        <dbReference type="PROSITE" id="PS50157"/>
    </source>
</evidence>
<evidence type="ECO:0000256" key="3">
    <source>
        <dbReference type="ARBA" id="ARBA00016937"/>
    </source>
</evidence>
<comment type="subcellular location">
    <subcellularLocation>
        <location evidence="1">Nucleus</location>
    </subcellularLocation>
</comment>
<dbReference type="InterPro" id="IPR012337">
    <property type="entry name" value="RNaseH-like_sf"/>
</dbReference>
<evidence type="ECO:0000256" key="6">
    <source>
        <dbReference type="ARBA" id="ARBA00022839"/>
    </source>
</evidence>
<sequence length="387" mass="44247">MEAAPDPPRNLPTRHKCPACYKQFKRKNHLVEHMKISFHSVHQPKCAVCQKHCKSFESLRVHLTGNICFHIHFDSFIDKSLILFFFLLDKGPLAKENCLTVFSEQGCNHCLKIFDNPDSHSNHKEACCLSAPAPLGTTLPCAESEKKISGVVDLNNTARGPQAVAMDCEMVGGGSDETLDLCARVCLVDADENVIFHAYVQPLIPVTNYRYEITGLTEEHLKDAVPLNEVRDKILEILYNGETISRLRLDGGKARLLVGHNIKHDLDSLRMNYPDHMQRDTANYRPLMKTNLVSHSLKYLTKTYLGYDIQSGVHDPYEDSVSVMRLYKKFCRQDHHQLEEIGYQKISNGFDSYKSKELEKMSPSELYEISRSNYRCWCLDLRQNVQP</sequence>
<dbReference type="PANTHER" id="PTHR12801:SF123">
    <property type="entry name" value="RNA EXONUCLEASE 4"/>
    <property type="match status" value="1"/>
</dbReference>
<dbReference type="GO" id="GO:0006364">
    <property type="term" value="P:rRNA processing"/>
    <property type="evidence" value="ECO:0007669"/>
    <property type="project" value="InterPro"/>
</dbReference>
<comment type="similarity">
    <text evidence="2">Belongs to the REXO4 family.</text>
</comment>
<evidence type="ECO:0000256" key="4">
    <source>
        <dbReference type="ARBA" id="ARBA00022722"/>
    </source>
</evidence>
<gene>
    <name evidence="10" type="ORF">Dsin_025188</name>
</gene>
<dbReference type="AlphaFoldDB" id="A0AAE0DWV8"/>
<dbReference type="PANTHER" id="PTHR12801">
    <property type="entry name" value="RNA EXONUCLEASE REXO1 / RECO3 FAMILY MEMBER-RELATED"/>
    <property type="match status" value="1"/>
</dbReference>
<keyword evidence="7" id="KW-0539">Nucleus</keyword>
<dbReference type="SUPFAM" id="SSF57667">
    <property type="entry name" value="beta-beta-alpha zinc fingers"/>
    <property type="match status" value="1"/>
</dbReference>